<reference evidence="2" key="1">
    <citation type="journal article" date="2014" name="Int. J. Syst. Evol. Microbiol.">
        <title>Complete genome sequence of Corynebacterium casei LMG S-19264T (=DSM 44701T), isolated from a smear-ripened cheese.</title>
        <authorList>
            <consortium name="US DOE Joint Genome Institute (JGI-PGF)"/>
            <person name="Walter F."/>
            <person name="Albersmeier A."/>
            <person name="Kalinowski J."/>
            <person name="Ruckert C."/>
        </authorList>
    </citation>
    <scope>NUCLEOTIDE SEQUENCE</scope>
    <source>
        <strain evidence="2">CGMCC 1.15763</strain>
    </source>
</reference>
<accession>A0A917HSR8</accession>
<dbReference type="EMBL" id="BMJW01000001">
    <property type="protein sequence ID" value="GGG88076.1"/>
    <property type="molecule type" value="Genomic_DNA"/>
</dbReference>
<dbReference type="InterPro" id="IPR000182">
    <property type="entry name" value="GNAT_dom"/>
</dbReference>
<dbReference type="PROSITE" id="PS51186">
    <property type="entry name" value="GNAT"/>
    <property type="match status" value="1"/>
</dbReference>
<evidence type="ECO:0000313" key="3">
    <source>
        <dbReference type="Proteomes" id="UP000633278"/>
    </source>
</evidence>
<dbReference type="CDD" id="cd04301">
    <property type="entry name" value="NAT_SF"/>
    <property type="match status" value="1"/>
</dbReference>
<dbReference type="GO" id="GO:0016747">
    <property type="term" value="F:acyltransferase activity, transferring groups other than amino-acyl groups"/>
    <property type="evidence" value="ECO:0007669"/>
    <property type="project" value="InterPro"/>
</dbReference>
<protein>
    <submittedName>
        <fullName evidence="2">GNAT family N-acetyltransferase</fullName>
    </submittedName>
</protein>
<dbReference type="RefSeq" id="WP_188597254.1">
    <property type="nucleotide sequence ID" value="NZ_BMJW01000001.1"/>
</dbReference>
<dbReference type="AlphaFoldDB" id="A0A917HSR8"/>
<keyword evidence="3" id="KW-1185">Reference proteome</keyword>
<dbReference type="PANTHER" id="PTHR43415:SF5">
    <property type="entry name" value="ACETYLTRANSFERASE"/>
    <property type="match status" value="1"/>
</dbReference>
<dbReference type="SUPFAM" id="SSF55729">
    <property type="entry name" value="Acyl-CoA N-acyltransferases (Nat)"/>
    <property type="match status" value="1"/>
</dbReference>
<sequence>MIKLEKFEKSDYNRLINWIDSERLMVVFGAHIFEYPITPQQLAIYTAAPNRLVYKVTDIKTQEVIGHAELNTIDYKNDSARICRVLVGNNNSRNKGYGTLIIKELIRIGFEDLQLHRLDLGVYDFNKQAIRCYKKCGFKMEGILKENCKFKNQYWSTYNMSILKNNR</sequence>
<name>A0A917HSR8_9FLAO</name>
<reference evidence="2" key="2">
    <citation type="submission" date="2020-09" db="EMBL/GenBank/DDBJ databases">
        <authorList>
            <person name="Sun Q."/>
            <person name="Zhou Y."/>
        </authorList>
    </citation>
    <scope>NUCLEOTIDE SEQUENCE</scope>
    <source>
        <strain evidence="2">CGMCC 1.15763</strain>
    </source>
</reference>
<proteinExistence type="predicted"/>
<organism evidence="2 3">
    <name type="scientific">Polaribacter pacificus</name>
    <dbReference type="NCBI Taxonomy" id="1775173"/>
    <lineage>
        <taxon>Bacteria</taxon>
        <taxon>Pseudomonadati</taxon>
        <taxon>Bacteroidota</taxon>
        <taxon>Flavobacteriia</taxon>
        <taxon>Flavobacteriales</taxon>
        <taxon>Flavobacteriaceae</taxon>
    </lineage>
</organism>
<dbReference type="InterPro" id="IPR016181">
    <property type="entry name" value="Acyl_CoA_acyltransferase"/>
</dbReference>
<evidence type="ECO:0000313" key="2">
    <source>
        <dbReference type="EMBL" id="GGG88076.1"/>
    </source>
</evidence>
<gene>
    <name evidence="2" type="ORF">GCM10011416_00380</name>
</gene>
<dbReference type="Gene3D" id="3.40.630.30">
    <property type="match status" value="1"/>
</dbReference>
<feature type="domain" description="N-acetyltransferase" evidence="1">
    <location>
        <begin position="2"/>
        <end position="165"/>
    </location>
</feature>
<evidence type="ECO:0000259" key="1">
    <source>
        <dbReference type="PROSITE" id="PS51186"/>
    </source>
</evidence>
<comment type="caution">
    <text evidence="2">The sequence shown here is derived from an EMBL/GenBank/DDBJ whole genome shotgun (WGS) entry which is preliminary data.</text>
</comment>
<dbReference type="PANTHER" id="PTHR43415">
    <property type="entry name" value="SPERMIDINE N(1)-ACETYLTRANSFERASE"/>
    <property type="match status" value="1"/>
</dbReference>
<dbReference type="Proteomes" id="UP000633278">
    <property type="component" value="Unassembled WGS sequence"/>
</dbReference>
<dbReference type="Pfam" id="PF00583">
    <property type="entry name" value="Acetyltransf_1"/>
    <property type="match status" value="1"/>
</dbReference>